<dbReference type="RefSeq" id="XP_003059553.1">
    <property type="nucleotide sequence ID" value="XM_003059507.1"/>
</dbReference>
<keyword evidence="5" id="KW-0548">Nucleotidyltransferase</keyword>
<dbReference type="EC" id="2.7.7.14" evidence="10"/>
<protein>
    <recommendedName>
        <fullName evidence="10">ethanolamine-phosphate cytidylyltransferase</fullName>
        <ecNumber evidence="10">2.7.7.14</ecNumber>
    </recommendedName>
    <alternativeName>
        <fullName evidence="11">CTP:phosphoethanolamine cytidylyltransferase</fullName>
    </alternativeName>
</protein>
<dbReference type="UniPathway" id="UPA00558">
    <property type="reaction ID" value="UER00742"/>
</dbReference>
<keyword evidence="12" id="KW-0812">Transmembrane</keyword>
<evidence type="ECO:0000256" key="5">
    <source>
        <dbReference type="ARBA" id="ARBA00022695"/>
    </source>
</evidence>
<dbReference type="OrthoDB" id="40021at2759"/>
<dbReference type="InterPro" id="IPR044608">
    <property type="entry name" value="Ect1/PCYT2"/>
</dbReference>
<evidence type="ECO:0000256" key="6">
    <source>
        <dbReference type="ARBA" id="ARBA00023098"/>
    </source>
</evidence>
<evidence type="ECO:0000256" key="2">
    <source>
        <dbReference type="ARBA" id="ARBA00010101"/>
    </source>
</evidence>
<keyword evidence="12" id="KW-0472">Membrane</keyword>
<comment type="pathway">
    <text evidence="1">Lipid metabolism.</text>
</comment>
<dbReference type="Gene3D" id="3.40.50.620">
    <property type="entry name" value="HUPs"/>
    <property type="match status" value="2"/>
</dbReference>
<dbReference type="GO" id="GO:0005737">
    <property type="term" value="C:cytoplasm"/>
    <property type="evidence" value="ECO:0007669"/>
    <property type="project" value="TreeGrafter"/>
</dbReference>
<evidence type="ECO:0000259" key="13">
    <source>
        <dbReference type="Pfam" id="PF01467"/>
    </source>
</evidence>
<keyword evidence="4" id="KW-0808">Transferase</keyword>
<dbReference type="SUPFAM" id="SSF52374">
    <property type="entry name" value="Nucleotidylyl transferase"/>
    <property type="match status" value="2"/>
</dbReference>
<dbReference type="Pfam" id="PF01467">
    <property type="entry name" value="CTP_transf_like"/>
    <property type="match status" value="2"/>
</dbReference>
<dbReference type="GeneID" id="9684688"/>
<name>C1MUT2_MICPC</name>
<dbReference type="KEGG" id="mpp:MICPUCDRAFT_17727"/>
<dbReference type="InterPro" id="IPR014729">
    <property type="entry name" value="Rossmann-like_a/b/a_fold"/>
</dbReference>
<comment type="pathway">
    <text evidence="9">Phospholipid metabolism; phosphatidylethanolamine biosynthesis; phosphatidylethanolamine from ethanolamine: step 2/3.</text>
</comment>
<dbReference type="OMA" id="FESNNWV"/>
<accession>C1MUT2</accession>
<evidence type="ECO:0000256" key="1">
    <source>
        <dbReference type="ARBA" id="ARBA00005189"/>
    </source>
</evidence>
<evidence type="ECO:0000313" key="14">
    <source>
        <dbReference type="EMBL" id="EEH56685.1"/>
    </source>
</evidence>
<dbReference type="EMBL" id="GG663740">
    <property type="protein sequence ID" value="EEH56685.1"/>
    <property type="molecule type" value="Genomic_DNA"/>
</dbReference>
<keyword evidence="3" id="KW-0444">Lipid biosynthesis</keyword>
<keyword evidence="7" id="KW-0594">Phospholipid biosynthesis</keyword>
<dbReference type="PANTHER" id="PTHR45780">
    <property type="entry name" value="ETHANOLAMINE-PHOSPHATE CYTIDYLYLTRANSFERASE"/>
    <property type="match status" value="1"/>
</dbReference>
<dbReference type="InterPro" id="IPR004821">
    <property type="entry name" value="Cyt_trans-like"/>
</dbReference>
<dbReference type="Proteomes" id="UP000001876">
    <property type="component" value="Unassembled WGS sequence"/>
</dbReference>
<dbReference type="AlphaFoldDB" id="C1MUT2"/>
<keyword evidence="12" id="KW-1133">Transmembrane helix</keyword>
<feature type="transmembrane region" description="Helical" evidence="12">
    <location>
        <begin position="29"/>
        <end position="48"/>
    </location>
</feature>
<dbReference type="GO" id="GO:0006646">
    <property type="term" value="P:phosphatidylethanolamine biosynthetic process"/>
    <property type="evidence" value="ECO:0007669"/>
    <property type="project" value="UniProtKB-UniPathway"/>
</dbReference>
<reference evidence="14 15" key="1">
    <citation type="journal article" date="2009" name="Science">
        <title>Green evolution and dynamic adaptations revealed by genomes of the marine picoeukaryotes Micromonas.</title>
        <authorList>
            <person name="Worden A.Z."/>
            <person name="Lee J.H."/>
            <person name="Mock T."/>
            <person name="Rouze P."/>
            <person name="Simmons M.P."/>
            <person name="Aerts A.L."/>
            <person name="Allen A.E."/>
            <person name="Cuvelier M.L."/>
            <person name="Derelle E."/>
            <person name="Everett M.V."/>
            <person name="Foulon E."/>
            <person name="Grimwood J."/>
            <person name="Gundlach H."/>
            <person name="Henrissat B."/>
            <person name="Napoli C."/>
            <person name="McDonald S.M."/>
            <person name="Parker M.S."/>
            <person name="Rombauts S."/>
            <person name="Salamov A."/>
            <person name="Von Dassow P."/>
            <person name="Badger J.H."/>
            <person name="Coutinho P.M."/>
            <person name="Demir E."/>
            <person name="Dubchak I."/>
            <person name="Gentemann C."/>
            <person name="Eikrem W."/>
            <person name="Gready J.E."/>
            <person name="John U."/>
            <person name="Lanier W."/>
            <person name="Lindquist E.A."/>
            <person name="Lucas S."/>
            <person name="Mayer K.F."/>
            <person name="Moreau H."/>
            <person name="Not F."/>
            <person name="Otillar R."/>
            <person name="Panaud O."/>
            <person name="Pangilinan J."/>
            <person name="Paulsen I."/>
            <person name="Piegu B."/>
            <person name="Poliakov A."/>
            <person name="Robbens S."/>
            <person name="Schmutz J."/>
            <person name="Toulza E."/>
            <person name="Wyss T."/>
            <person name="Zelensky A."/>
            <person name="Zhou K."/>
            <person name="Armbrust E.V."/>
            <person name="Bhattacharya D."/>
            <person name="Goodenough U.W."/>
            <person name="Van de Peer Y."/>
            <person name="Grigoriev I.V."/>
        </authorList>
    </citation>
    <scope>NUCLEOTIDE SEQUENCE [LARGE SCALE GENOMIC DNA]</scope>
    <source>
        <strain evidence="14 15">CCMP1545</strain>
    </source>
</reference>
<gene>
    <name evidence="14" type="ORF">MICPUCDRAFT_17727</name>
</gene>
<evidence type="ECO:0000256" key="3">
    <source>
        <dbReference type="ARBA" id="ARBA00022516"/>
    </source>
</evidence>
<keyword evidence="8" id="KW-1208">Phospholipid metabolism</keyword>
<feature type="domain" description="Cytidyltransferase-like" evidence="13">
    <location>
        <begin position="84"/>
        <end position="213"/>
    </location>
</feature>
<dbReference type="eggNOG" id="KOG2803">
    <property type="taxonomic scope" value="Eukaryota"/>
</dbReference>
<dbReference type="STRING" id="564608.C1MUT2"/>
<proteinExistence type="inferred from homology"/>
<evidence type="ECO:0000256" key="12">
    <source>
        <dbReference type="SAM" id="Phobius"/>
    </source>
</evidence>
<dbReference type="InterPro" id="IPR041723">
    <property type="entry name" value="CCT"/>
</dbReference>
<keyword evidence="15" id="KW-1185">Reference proteome</keyword>
<dbReference type="PANTHER" id="PTHR45780:SF2">
    <property type="entry name" value="ETHANOLAMINE-PHOSPHATE CYTIDYLYLTRANSFERASE"/>
    <property type="match status" value="1"/>
</dbReference>
<dbReference type="NCBIfam" id="TIGR00125">
    <property type="entry name" value="cyt_tran_rel"/>
    <property type="match status" value="2"/>
</dbReference>
<evidence type="ECO:0000256" key="7">
    <source>
        <dbReference type="ARBA" id="ARBA00023209"/>
    </source>
</evidence>
<dbReference type="CDD" id="cd02174">
    <property type="entry name" value="CCT"/>
    <property type="match status" value="1"/>
</dbReference>
<evidence type="ECO:0000256" key="10">
    <source>
        <dbReference type="ARBA" id="ARBA00024221"/>
    </source>
</evidence>
<keyword evidence="6" id="KW-0443">Lipid metabolism</keyword>
<sequence length="457" mass="49731">MTTPRQRLDDAVKIINTFLKEKDIPPSTAIAAAVAGVTTLVGASVYLYPETFLGIRRGSFSMGIAGMLQRHAARRRARKPIRVYMDGCFDLTHFGHANALRQAKACGDVLVVGLVPDAEIRRCKGPPVLNDAERLAVVESCKWVDEMILDVPYDINEQFMNELWHKHKIDYIVHGDDPCLLPDGSDAYAAPKREGRFKTIKRTEGVSTTDIVGRMLSASKAAENDLAKTPGSKSPFKKSKKSAVVEDVAEPAKKEHFCTTSRRVLQFSDGGKKPSDEDVVVYVHGAFDTFHAGHVDLLKSARALGTFVIVGVHDDAAVSSYAGAHYPILNVNERSLGVMACRHADEVIIGAPEVVTRDLLATFNVAFVVAEDSAARSPNAPAPAPPADPNAVPRALGIFREIKRGDGPGADITTKEIVSRIVENRAAFEERNKRKGASEAKYYELKNAGEIESATEE</sequence>
<feature type="domain" description="Cytidyltransferase-like" evidence="13">
    <location>
        <begin position="283"/>
        <end position="373"/>
    </location>
</feature>
<evidence type="ECO:0000256" key="8">
    <source>
        <dbReference type="ARBA" id="ARBA00023264"/>
    </source>
</evidence>
<comment type="similarity">
    <text evidence="2">Belongs to the cytidylyltransferase family.</text>
</comment>
<evidence type="ECO:0000256" key="4">
    <source>
        <dbReference type="ARBA" id="ARBA00022679"/>
    </source>
</evidence>
<evidence type="ECO:0000313" key="15">
    <source>
        <dbReference type="Proteomes" id="UP000001876"/>
    </source>
</evidence>
<evidence type="ECO:0000256" key="11">
    <source>
        <dbReference type="ARBA" id="ARBA00031473"/>
    </source>
</evidence>
<dbReference type="GO" id="GO:0004306">
    <property type="term" value="F:ethanolamine-phosphate cytidylyltransferase activity"/>
    <property type="evidence" value="ECO:0007669"/>
    <property type="project" value="UniProtKB-EC"/>
</dbReference>
<organism evidence="15">
    <name type="scientific">Micromonas pusilla (strain CCMP1545)</name>
    <name type="common">Picoplanktonic green alga</name>
    <dbReference type="NCBI Taxonomy" id="564608"/>
    <lineage>
        <taxon>Eukaryota</taxon>
        <taxon>Viridiplantae</taxon>
        <taxon>Chlorophyta</taxon>
        <taxon>Mamiellophyceae</taxon>
        <taxon>Mamiellales</taxon>
        <taxon>Mamiellaceae</taxon>
        <taxon>Micromonas</taxon>
    </lineage>
</organism>
<evidence type="ECO:0000256" key="9">
    <source>
        <dbReference type="ARBA" id="ARBA00024191"/>
    </source>
</evidence>